<dbReference type="AlphaFoldDB" id="A0A9P1IP10"/>
<dbReference type="InterPro" id="IPR012337">
    <property type="entry name" value="RNaseH-like_sf"/>
</dbReference>
<evidence type="ECO:0000313" key="1">
    <source>
        <dbReference type="EMBL" id="CAI5449313.1"/>
    </source>
</evidence>
<dbReference type="SUPFAM" id="SSF53098">
    <property type="entry name" value="Ribonuclease H-like"/>
    <property type="match status" value="1"/>
</dbReference>
<name>A0A9P1IP10_9PELO</name>
<dbReference type="GO" id="GO:0040027">
    <property type="term" value="P:negative regulation of vulval development"/>
    <property type="evidence" value="ECO:0007669"/>
    <property type="project" value="InterPro"/>
</dbReference>
<sequence length="707" mass="80542">MSLKPTAQGVIIPTTSVQMNPTTSKGRLPLPMKKKTNALKYDKQSDKRSTDLTQFVQPISITVDTFKNDSDVYLAFSLHYFNDATAARENTVKFMKMSSLEIDPVLILHEIRYSANEYCAKKIRFPSLVTSNPEIAQYFHEVGIIDRSYDCYFSHITKFADELLKIPEFEIALDVLENFFMGVKNDNNFQMQIQKYFIANKTHFDFPKIQLKKMDRCFGIFVRCFTISPMDGRIITSKSCLNSSVKELSKSDSYVSQVIPQLVRIQKLILKDLGNETLSKQLEAAFLKTLDPLLHGYQNGIYDLATFLDPRYSLETDILSYDKWQELAEFTKNYIMNSSIGSRLSNREKKSKIDVEMYNFQSIVKKQRPATHPFNWWKVYSKRFAFLYDVAKTFITPPPCAIDVQQYFGANGKYIRNESKLPLKQFNNNLMIAASLETFRGRGYTDKYNELEPIAINQGLLMNIHQAVKTPVIKRKNIDTSNAIVSVTQSYIIQTSNPAPASAPVLPNAETLDPDEGFDLSKYLMQPPDVKQEQFNEIGLSAEVKPESLLIPSNEEDLVDVKPERIEITPSTSTATHVKPKSIYVSTLGASPTYTREIQRAADKRVFIKVPVEEQPTNVSIDFVPSTSGQPRQVKRTYDSVPTTQGIVIESKKRYKRVCTNFETENGVICKERIYPFSTPTSLESITIARPQKIRNTPTGIYPNADL</sequence>
<comment type="caution">
    <text evidence="1">The sequence shown here is derived from an EMBL/GenBank/DDBJ whole genome shotgun (WGS) entry which is preliminary data.</text>
</comment>
<dbReference type="PANTHER" id="PTHR22716:SF1">
    <property type="entry name" value="ETS CLASS TRANSCRIPTION FACTOR-RELATED"/>
    <property type="match status" value="1"/>
</dbReference>
<protein>
    <recommendedName>
        <fullName evidence="3">HAT C-terminal dimerisation domain-containing protein</fullName>
    </recommendedName>
</protein>
<evidence type="ECO:0000313" key="2">
    <source>
        <dbReference type="Proteomes" id="UP001152747"/>
    </source>
</evidence>
<dbReference type="EMBL" id="CANHGI010000004">
    <property type="protein sequence ID" value="CAI5449313.1"/>
    <property type="molecule type" value="Genomic_DNA"/>
</dbReference>
<dbReference type="Proteomes" id="UP001152747">
    <property type="component" value="Unassembled WGS sequence"/>
</dbReference>
<organism evidence="1 2">
    <name type="scientific">Caenorhabditis angaria</name>
    <dbReference type="NCBI Taxonomy" id="860376"/>
    <lineage>
        <taxon>Eukaryota</taxon>
        <taxon>Metazoa</taxon>
        <taxon>Ecdysozoa</taxon>
        <taxon>Nematoda</taxon>
        <taxon>Chromadorea</taxon>
        <taxon>Rhabditida</taxon>
        <taxon>Rhabditina</taxon>
        <taxon>Rhabditomorpha</taxon>
        <taxon>Rhabditoidea</taxon>
        <taxon>Rhabditidae</taxon>
        <taxon>Peloderinae</taxon>
        <taxon>Caenorhabditis</taxon>
    </lineage>
</organism>
<reference evidence="1" key="1">
    <citation type="submission" date="2022-11" db="EMBL/GenBank/DDBJ databases">
        <authorList>
            <person name="Kikuchi T."/>
        </authorList>
    </citation>
    <scope>NUCLEOTIDE SEQUENCE</scope>
    <source>
        <strain evidence="1">PS1010</strain>
    </source>
</reference>
<dbReference type="PANTHER" id="PTHR22716">
    <property type="entry name" value="ETS CLASS TRANSCRIPTION FACTOR-RELATED-RELATED"/>
    <property type="match status" value="1"/>
</dbReference>
<keyword evidence="2" id="KW-1185">Reference proteome</keyword>
<gene>
    <name evidence="1" type="ORF">CAMP_LOCUS11950</name>
</gene>
<evidence type="ECO:0008006" key="3">
    <source>
        <dbReference type="Google" id="ProtNLM"/>
    </source>
</evidence>
<accession>A0A9P1IP10</accession>
<proteinExistence type="predicted"/>
<dbReference type="InterPro" id="IPR040129">
    <property type="entry name" value="Lin-15B-like"/>
</dbReference>